<organism evidence="1 2">
    <name type="scientific">Coemansia aciculifera</name>
    <dbReference type="NCBI Taxonomy" id="417176"/>
    <lineage>
        <taxon>Eukaryota</taxon>
        <taxon>Fungi</taxon>
        <taxon>Fungi incertae sedis</taxon>
        <taxon>Zoopagomycota</taxon>
        <taxon>Kickxellomycotina</taxon>
        <taxon>Kickxellomycetes</taxon>
        <taxon>Kickxellales</taxon>
        <taxon>Kickxellaceae</taxon>
        <taxon>Coemansia</taxon>
    </lineage>
</organism>
<sequence>MTSVSPAPGSGQYVAILRRTAGGVLFTDPVYVSPTQTLPDLPDGLQYIVIHPSEVPAKPQTLKELVAASSNSVVRPPASYLQTLPQEEDYGVFSSFLPLRDSSQSSLDAADYAMVSTRPDNSTTTDSKEEVVLDDISNNLLRELGLSPADLGFEEPKQQQKQQKPDVETPEDILNANAALLAELLEMQDRRAQSGNFGLVGDKEQAVAAKLQASLARLANAHSPAQLRPPSAEIQRAACLLLAKNPASYAGTLPPQRRYAFVSNASSSTAFPPAATQAPMQRVPSSKPN</sequence>
<accession>A0ACC1M3C5</accession>
<name>A0ACC1M3C5_9FUNG</name>
<evidence type="ECO:0000313" key="2">
    <source>
        <dbReference type="Proteomes" id="UP001139981"/>
    </source>
</evidence>
<reference evidence="1" key="1">
    <citation type="submission" date="2022-07" db="EMBL/GenBank/DDBJ databases">
        <title>Phylogenomic reconstructions and comparative analyses of Kickxellomycotina fungi.</title>
        <authorList>
            <person name="Reynolds N.K."/>
            <person name="Stajich J.E."/>
            <person name="Barry K."/>
            <person name="Grigoriev I.V."/>
            <person name="Crous P."/>
            <person name="Smith M.E."/>
        </authorList>
    </citation>
    <scope>NUCLEOTIDE SEQUENCE</scope>
    <source>
        <strain evidence="1">CBS 190363</strain>
    </source>
</reference>
<dbReference type="EMBL" id="JANBVB010000652">
    <property type="protein sequence ID" value="KAJ2892826.1"/>
    <property type="molecule type" value="Genomic_DNA"/>
</dbReference>
<keyword evidence="2" id="KW-1185">Reference proteome</keyword>
<proteinExistence type="predicted"/>
<protein>
    <submittedName>
        <fullName evidence="1">Uncharacterized protein</fullName>
    </submittedName>
</protein>
<comment type="caution">
    <text evidence="1">The sequence shown here is derived from an EMBL/GenBank/DDBJ whole genome shotgun (WGS) entry which is preliminary data.</text>
</comment>
<gene>
    <name evidence="1" type="ORF">IWW38_003071</name>
</gene>
<evidence type="ECO:0000313" key="1">
    <source>
        <dbReference type="EMBL" id="KAJ2892826.1"/>
    </source>
</evidence>
<dbReference type="Proteomes" id="UP001139981">
    <property type="component" value="Unassembled WGS sequence"/>
</dbReference>